<reference evidence="13" key="1">
    <citation type="submission" date="2025-08" db="UniProtKB">
        <authorList>
            <consortium name="RefSeq"/>
        </authorList>
    </citation>
    <scope>IDENTIFICATION</scope>
    <source>
        <tissue evidence="13">Sperm</tissue>
    </source>
</reference>
<comment type="similarity">
    <text evidence="2 10">Belongs to the chondroitin N-acetylgalactosaminyltransferase family.</text>
</comment>
<evidence type="ECO:0000256" key="11">
    <source>
        <dbReference type="SAM" id="MobiDB-lite"/>
    </source>
</evidence>
<evidence type="ECO:0000256" key="7">
    <source>
        <dbReference type="ARBA" id="ARBA00023034"/>
    </source>
</evidence>
<dbReference type="GeneID" id="116954939"/>
<dbReference type="Proteomes" id="UP001318040">
    <property type="component" value="Chromosome 57"/>
</dbReference>
<keyword evidence="6" id="KW-1133">Transmembrane helix</keyword>
<keyword evidence="12" id="KW-1185">Reference proteome</keyword>
<evidence type="ECO:0000256" key="5">
    <source>
        <dbReference type="ARBA" id="ARBA00022968"/>
    </source>
</evidence>
<feature type="region of interest" description="Disordered" evidence="11">
    <location>
        <begin position="897"/>
        <end position="926"/>
    </location>
</feature>
<dbReference type="RefSeq" id="XP_032831683.1">
    <property type="nucleotide sequence ID" value="XM_032975792.1"/>
</dbReference>
<keyword evidence="7 10" id="KW-0333">Golgi apparatus</keyword>
<dbReference type="PANTHER" id="PTHR12369">
    <property type="entry name" value="CHONDROITIN SYNTHASE"/>
    <property type="match status" value="1"/>
</dbReference>
<name>A0AAJ7XFU0_PETMA</name>
<dbReference type="AlphaFoldDB" id="A0AAJ7XFU0"/>
<gene>
    <name evidence="13" type="primary">LOC116954939</name>
</gene>
<evidence type="ECO:0000256" key="6">
    <source>
        <dbReference type="ARBA" id="ARBA00022989"/>
    </source>
</evidence>
<dbReference type="Pfam" id="PF05679">
    <property type="entry name" value="CHGN"/>
    <property type="match status" value="1"/>
</dbReference>
<evidence type="ECO:0000256" key="4">
    <source>
        <dbReference type="ARBA" id="ARBA00022692"/>
    </source>
</evidence>
<evidence type="ECO:0000256" key="1">
    <source>
        <dbReference type="ARBA" id="ARBA00004447"/>
    </source>
</evidence>
<dbReference type="GO" id="GO:0047238">
    <property type="term" value="F:glucuronosyl-N-acetylgalactosaminyl-proteoglycan 4-beta-N-acetylgalactosaminyltransferase activity"/>
    <property type="evidence" value="ECO:0007669"/>
    <property type="project" value="TreeGrafter"/>
</dbReference>
<keyword evidence="3 10" id="KW-0808">Transferase</keyword>
<feature type="region of interest" description="Disordered" evidence="11">
    <location>
        <begin position="753"/>
        <end position="775"/>
    </location>
</feature>
<dbReference type="KEGG" id="pmrn:116954939"/>
<dbReference type="InterPro" id="IPR029044">
    <property type="entry name" value="Nucleotide-diphossugar_trans"/>
</dbReference>
<dbReference type="EC" id="2.4.1.-" evidence="10"/>
<dbReference type="SUPFAM" id="SSF53448">
    <property type="entry name" value="Nucleotide-diphospho-sugar transferases"/>
    <property type="match status" value="2"/>
</dbReference>
<dbReference type="PANTHER" id="PTHR12369:SF42">
    <property type="entry name" value="CHONDROITIN SULFATE SYNTHASE 1"/>
    <property type="match status" value="1"/>
</dbReference>
<keyword evidence="5 10" id="KW-0735">Signal-anchor</keyword>
<evidence type="ECO:0000313" key="12">
    <source>
        <dbReference type="Proteomes" id="UP001318040"/>
    </source>
</evidence>
<keyword evidence="4" id="KW-0812">Transmembrane</keyword>
<dbReference type="Gene3D" id="3.90.550.10">
    <property type="entry name" value="Spore Coat Polysaccharide Biosynthesis Protein SpsA, Chain A"/>
    <property type="match status" value="1"/>
</dbReference>
<comment type="subcellular location">
    <subcellularLocation>
        <location evidence="1 10">Golgi apparatus</location>
        <location evidence="1 10">Golgi stack membrane</location>
        <topology evidence="1 10">Single-pass type II membrane protein</topology>
    </subcellularLocation>
</comment>
<keyword evidence="9" id="KW-0325">Glycoprotein</keyword>
<proteinExistence type="inferred from homology"/>
<dbReference type="InterPro" id="IPR008428">
    <property type="entry name" value="Chond_GalNAc"/>
</dbReference>
<dbReference type="Gene3D" id="3.90.550.50">
    <property type="match status" value="1"/>
</dbReference>
<sequence>MKAPCPRGLRAFLSSLAGFALGFSAATWLFSPWAAQRSATAGAGGVSTGGHCWWQGGFGRGGALLMGAGRSGASSFSFAFSFPFSSSSSTSREETEWGGARTRSFVYVGVITAHKYLSTRAWAAYRTWAPTVPGRVEFFTSDGSSSELPLPLVALPGVDDVYPPQKKSFMMLKYMHDHYLDQFEWFVRADDDAYIRGDRLEQFLRRLNSSEPHYLGQTGLGTTEELGKLALEPGENFCMGGPGMVFSREALRRLAPNVGPCLREMHTGHEDVEVGRCVRRFADTQCVWSYEMQQLFYEHYERNKRGYIQDLPASKLHRAITLHPNKRPAYQYRLHSLLLASRAQELRHKTIELHRQILQTATEAQQLLANGGGDDEANAALDVSSEDRRLGASPSFMRFHPRDRQHVLEWDFFTGTHLWSARAGAQGPRQALSGGALRSALDGTVVAQLMEMIDARARARRRAIDFREILYGYARVNPLHGADYVLDVLMTYRRSEGKRAAVPVRRHAYLQQTFGRAEFAEEREMQAAEFAAAVDASAAAAAAAASADGGGGGGIAGGNAGDGSLLAVKLSNPLGLFAPFGRTPVEAVLAAAGPSRERIHMLVPLAGRYKAFVRFMENFERVCLARPQNIKLVLLLFRPSSDDGGGAGDGDAVGRPEALVEEYRRRYPKAEIEVLSVTGPFSRGLALEVGSSQFPGDALLFFCDVDLAFTADALQRCRDNAGRVDPTTGSVSDDGRVGQVYFPVIFSQYDPRIVHSGGGRSPTSDDSDGRHEDDPFDFSDRAGMWRAFGYGIACLHRADLARAGGFDTSITGWGLEDVDLFGKAVAARAGGGAGGGLAVFRSPDPGVAHLHHEVRCDPALEPRQLRMCRNSKASTLGSARQLAHTWLAHAEAAAVAAAGEDEGGGRGPGRLGPTATDVGGDGAASR</sequence>
<evidence type="ECO:0000256" key="9">
    <source>
        <dbReference type="ARBA" id="ARBA00023180"/>
    </source>
</evidence>
<keyword evidence="8" id="KW-0472">Membrane</keyword>
<dbReference type="FunFam" id="3.90.550.50:FF:000004">
    <property type="entry name" value="Hexosyltransferase"/>
    <property type="match status" value="1"/>
</dbReference>
<organism evidence="12 13">
    <name type="scientific">Petromyzon marinus</name>
    <name type="common">Sea lamprey</name>
    <dbReference type="NCBI Taxonomy" id="7757"/>
    <lineage>
        <taxon>Eukaryota</taxon>
        <taxon>Metazoa</taxon>
        <taxon>Chordata</taxon>
        <taxon>Craniata</taxon>
        <taxon>Vertebrata</taxon>
        <taxon>Cyclostomata</taxon>
        <taxon>Hyperoartia</taxon>
        <taxon>Petromyzontiformes</taxon>
        <taxon>Petromyzontidae</taxon>
        <taxon>Petromyzon</taxon>
    </lineage>
</organism>
<evidence type="ECO:0000256" key="8">
    <source>
        <dbReference type="ARBA" id="ARBA00023136"/>
    </source>
</evidence>
<dbReference type="GO" id="GO:0032580">
    <property type="term" value="C:Golgi cisterna membrane"/>
    <property type="evidence" value="ECO:0007669"/>
    <property type="project" value="UniProtKB-SubCell"/>
</dbReference>
<evidence type="ECO:0000313" key="13">
    <source>
        <dbReference type="RefSeq" id="XP_032831683.1"/>
    </source>
</evidence>
<protein>
    <recommendedName>
        <fullName evidence="10">Hexosyltransferase</fullName>
        <ecNumber evidence="10">2.4.1.-</ecNumber>
    </recommendedName>
</protein>
<evidence type="ECO:0000256" key="2">
    <source>
        <dbReference type="ARBA" id="ARBA00009239"/>
    </source>
</evidence>
<dbReference type="GO" id="GO:0050510">
    <property type="term" value="F:N-acetylgalactosaminyl-proteoglycan 3-beta-glucuronosyltransferase activity"/>
    <property type="evidence" value="ECO:0007669"/>
    <property type="project" value="UniProtKB-ARBA"/>
</dbReference>
<dbReference type="InterPro" id="IPR051227">
    <property type="entry name" value="CS_glycosyltransferase"/>
</dbReference>
<evidence type="ECO:0000256" key="10">
    <source>
        <dbReference type="RuleBase" id="RU364016"/>
    </source>
</evidence>
<accession>A0AAJ7XFU0</accession>
<evidence type="ECO:0000256" key="3">
    <source>
        <dbReference type="ARBA" id="ARBA00022679"/>
    </source>
</evidence>